<reference evidence="1 2" key="1">
    <citation type="submission" date="2016-03" db="EMBL/GenBank/DDBJ databases">
        <title>Draft genome sequence of Paenibacillus glacialis DSM 22343.</title>
        <authorList>
            <person name="Shin S.-K."/>
            <person name="Yi H."/>
        </authorList>
    </citation>
    <scope>NUCLEOTIDE SEQUENCE [LARGE SCALE GENOMIC DNA]</scope>
    <source>
        <strain evidence="1 2">DSM 22343</strain>
    </source>
</reference>
<dbReference type="AlphaFoldDB" id="A0A168KUR2"/>
<dbReference type="InterPro" id="IPR010281">
    <property type="entry name" value="DUF885"/>
</dbReference>
<dbReference type="STRING" id="494026.PGLA_12560"/>
<dbReference type="PANTHER" id="PTHR33361">
    <property type="entry name" value="GLR0591 PROTEIN"/>
    <property type="match status" value="1"/>
</dbReference>
<evidence type="ECO:0000313" key="2">
    <source>
        <dbReference type="Proteomes" id="UP000076967"/>
    </source>
</evidence>
<dbReference type="EMBL" id="LVJH01000021">
    <property type="protein sequence ID" value="OAB42490.1"/>
    <property type="molecule type" value="Genomic_DNA"/>
</dbReference>
<organism evidence="1 2">
    <name type="scientific">Paenibacillus glacialis</name>
    <dbReference type="NCBI Taxonomy" id="494026"/>
    <lineage>
        <taxon>Bacteria</taxon>
        <taxon>Bacillati</taxon>
        <taxon>Bacillota</taxon>
        <taxon>Bacilli</taxon>
        <taxon>Bacillales</taxon>
        <taxon>Paenibacillaceae</taxon>
        <taxon>Paenibacillus</taxon>
    </lineage>
</organism>
<comment type="caution">
    <text evidence="1">The sequence shown here is derived from an EMBL/GenBank/DDBJ whole genome shotgun (WGS) entry which is preliminary data.</text>
</comment>
<evidence type="ECO:0008006" key="3">
    <source>
        <dbReference type="Google" id="ProtNLM"/>
    </source>
</evidence>
<gene>
    <name evidence="1" type="ORF">PGLA_12560</name>
</gene>
<keyword evidence="2" id="KW-1185">Reference proteome</keyword>
<dbReference type="PANTHER" id="PTHR33361:SF2">
    <property type="entry name" value="DUF885 DOMAIN-CONTAINING PROTEIN"/>
    <property type="match status" value="1"/>
</dbReference>
<dbReference type="RefSeq" id="WP_068533176.1">
    <property type="nucleotide sequence ID" value="NZ_LVJH01000021.1"/>
</dbReference>
<name>A0A168KUR2_9BACL</name>
<accession>A0A168KUR2</accession>
<sequence>MNLVRKMFKNTRLTILLVAGLLVLLTVGGLLWPDQHKSEDFGTMIQKMAVATLNEDPELQLYYGAEEVNGLRWDPTKLSDYSDAYYQQINDDTEEFLKKLNAYDAAKLSSEDKLTYDILKWKLSAEQKLNKYSDLNTSRYFSLTTFSPFFANNYPIRNQSDAENYIVALNGFSDKVAHFIDSIQDKREKGIVPASEFLKEMLTSYSILRNTKPEEMILYSLYAAKLTELKLDPSEEEKLKKELAQTLTDHVLPSYGKFADVIKNDLMKQASVSQGIWSQPGGSEYYSASLKLTTGTDLSPQEMHEIAKRKVEEIVKELRSGASGQAQTTSAARFLTGDELLQALNSSLSNATPYLSDWFEEELIPDHPVDVRAYSALFSSAGGMYLPLSIDGDRSGRFVIPLENPTSEEVVKMLALHEGIPGHHFQISIQYDQPTIPLIRKIMMTYGYVEGWAVYMESLCAEKGLLDWNTVLIRLLNNSIGTVIDTGIHELKWTREQANEYLVSAIGTGSDAFIDSVIAYPGLNEYYAIGSEQFQSLREKAKSELGDRFDIKAFHSVLLRNGNMPFPILEQQVNQYIKSAK</sequence>
<protein>
    <recommendedName>
        <fullName evidence="3">DUF885 domain-containing protein</fullName>
    </recommendedName>
</protein>
<proteinExistence type="predicted"/>
<dbReference type="Proteomes" id="UP000076967">
    <property type="component" value="Unassembled WGS sequence"/>
</dbReference>
<evidence type="ECO:0000313" key="1">
    <source>
        <dbReference type="EMBL" id="OAB42490.1"/>
    </source>
</evidence>
<dbReference type="OrthoDB" id="9760040at2"/>
<dbReference type="Pfam" id="PF05960">
    <property type="entry name" value="DUF885"/>
    <property type="match status" value="1"/>
</dbReference>